<organism evidence="2 3">
    <name type="scientific">Ilex paraguariensis</name>
    <name type="common">yerba mate</name>
    <dbReference type="NCBI Taxonomy" id="185542"/>
    <lineage>
        <taxon>Eukaryota</taxon>
        <taxon>Viridiplantae</taxon>
        <taxon>Streptophyta</taxon>
        <taxon>Embryophyta</taxon>
        <taxon>Tracheophyta</taxon>
        <taxon>Spermatophyta</taxon>
        <taxon>Magnoliopsida</taxon>
        <taxon>eudicotyledons</taxon>
        <taxon>Gunneridae</taxon>
        <taxon>Pentapetalae</taxon>
        <taxon>asterids</taxon>
        <taxon>campanulids</taxon>
        <taxon>Aquifoliales</taxon>
        <taxon>Aquifoliaceae</taxon>
        <taxon>Ilex</taxon>
    </lineage>
</organism>
<evidence type="ECO:0000313" key="2">
    <source>
        <dbReference type="EMBL" id="CAK9140425.1"/>
    </source>
</evidence>
<accession>A0ABC8R6S8</accession>
<sequence length="76" mass="8370">MDEVELHLQISTNTRKRSSKEVSASEEAVEIQQMNGDIGEGIIEKQVESDMEFCLNHLVSQEIEEADLCISTGCGG</sequence>
<protein>
    <submittedName>
        <fullName evidence="2">Uncharacterized protein</fullName>
    </submittedName>
</protein>
<dbReference type="Proteomes" id="UP001642360">
    <property type="component" value="Unassembled WGS sequence"/>
</dbReference>
<dbReference type="AlphaFoldDB" id="A0ABC8R6S8"/>
<keyword evidence="3" id="KW-1185">Reference proteome</keyword>
<feature type="region of interest" description="Disordered" evidence="1">
    <location>
        <begin position="1"/>
        <end position="27"/>
    </location>
</feature>
<gene>
    <name evidence="2" type="ORF">ILEXP_LOCUS7878</name>
</gene>
<evidence type="ECO:0000256" key="1">
    <source>
        <dbReference type="SAM" id="MobiDB-lite"/>
    </source>
</evidence>
<reference evidence="2 3" key="1">
    <citation type="submission" date="2024-02" db="EMBL/GenBank/DDBJ databases">
        <authorList>
            <person name="Vignale AGUSTIN F."/>
            <person name="Sosa J E."/>
            <person name="Modenutti C."/>
        </authorList>
    </citation>
    <scope>NUCLEOTIDE SEQUENCE [LARGE SCALE GENOMIC DNA]</scope>
</reference>
<proteinExistence type="predicted"/>
<name>A0ABC8R6S8_9AQUA</name>
<dbReference type="EMBL" id="CAUOFW020001041">
    <property type="protein sequence ID" value="CAK9140425.1"/>
    <property type="molecule type" value="Genomic_DNA"/>
</dbReference>
<evidence type="ECO:0000313" key="3">
    <source>
        <dbReference type="Proteomes" id="UP001642360"/>
    </source>
</evidence>
<comment type="caution">
    <text evidence="2">The sequence shown here is derived from an EMBL/GenBank/DDBJ whole genome shotgun (WGS) entry which is preliminary data.</text>
</comment>